<dbReference type="AlphaFoldDB" id="A0A9P4YD43"/>
<dbReference type="EMBL" id="MU032344">
    <property type="protein sequence ID" value="KAF3771324.1"/>
    <property type="molecule type" value="Genomic_DNA"/>
</dbReference>
<keyword evidence="3" id="KW-1185">Reference proteome</keyword>
<feature type="compositionally biased region" description="Low complexity" evidence="1">
    <location>
        <begin position="10"/>
        <end position="35"/>
    </location>
</feature>
<comment type="caution">
    <text evidence="2">The sequence shown here is derived from an EMBL/GenBank/DDBJ whole genome shotgun (WGS) entry which is preliminary data.</text>
</comment>
<sequence>MADKLPPQISNPFLSSSFPSASSSPENDNTPSARSDPPPPLPADLDNPTPQEDAAVDDWLRRNTSYITTIPWFRYPALPALSLLWGYSDADFRDECLESLLFYTRAAGRRLSLRERDAVLEPITRTAVAASYDRPVALGLAAWLMARSWAKSGHRAAAAAAAAAAAHAQQYQQYAAAAAAAQSATMGTVGADGHITHFSGGQTHHQPQTHSQIHYGAGGASRSQVLGTLARRVVRTGSVGLFCAAGYYVLWTPWRFMLGNQEVDSIREDLRLEKMCQDMDRNMNSKVAEMLRRHGGS</sequence>
<gene>
    <name evidence="2" type="ORF">M406DRAFT_349652</name>
</gene>
<dbReference type="Proteomes" id="UP000803844">
    <property type="component" value="Unassembled WGS sequence"/>
</dbReference>
<evidence type="ECO:0000313" key="2">
    <source>
        <dbReference type="EMBL" id="KAF3771324.1"/>
    </source>
</evidence>
<dbReference type="RefSeq" id="XP_040782285.1">
    <property type="nucleotide sequence ID" value="XM_040922485.1"/>
</dbReference>
<accession>A0A9P4YD43</accession>
<protein>
    <submittedName>
        <fullName evidence="2">Uncharacterized protein</fullName>
    </submittedName>
</protein>
<name>A0A9P4YD43_CRYP1</name>
<reference evidence="2" key="1">
    <citation type="journal article" date="2020" name="Phytopathology">
        <title>Genome sequence of the chestnut blight fungus Cryphonectria parasitica EP155: A fundamental resource for an archetypical invasive plant pathogen.</title>
        <authorList>
            <person name="Crouch J.A."/>
            <person name="Dawe A."/>
            <person name="Aerts A."/>
            <person name="Barry K."/>
            <person name="Churchill A.C.L."/>
            <person name="Grimwood J."/>
            <person name="Hillman B."/>
            <person name="Milgroom M.G."/>
            <person name="Pangilinan J."/>
            <person name="Smith M."/>
            <person name="Salamov A."/>
            <person name="Schmutz J."/>
            <person name="Yadav J."/>
            <person name="Grigoriev I.V."/>
            <person name="Nuss D."/>
        </authorList>
    </citation>
    <scope>NUCLEOTIDE SEQUENCE</scope>
    <source>
        <strain evidence="2">EP155</strain>
    </source>
</reference>
<evidence type="ECO:0000313" key="3">
    <source>
        <dbReference type="Proteomes" id="UP000803844"/>
    </source>
</evidence>
<dbReference type="OrthoDB" id="4204700at2759"/>
<dbReference type="GeneID" id="63839614"/>
<feature type="region of interest" description="Disordered" evidence="1">
    <location>
        <begin position="1"/>
        <end position="52"/>
    </location>
</feature>
<evidence type="ECO:0000256" key="1">
    <source>
        <dbReference type="SAM" id="MobiDB-lite"/>
    </source>
</evidence>
<organism evidence="2 3">
    <name type="scientific">Cryphonectria parasitica (strain ATCC 38755 / EP155)</name>
    <dbReference type="NCBI Taxonomy" id="660469"/>
    <lineage>
        <taxon>Eukaryota</taxon>
        <taxon>Fungi</taxon>
        <taxon>Dikarya</taxon>
        <taxon>Ascomycota</taxon>
        <taxon>Pezizomycotina</taxon>
        <taxon>Sordariomycetes</taxon>
        <taxon>Sordariomycetidae</taxon>
        <taxon>Diaporthales</taxon>
        <taxon>Cryphonectriaceae</taxon>
        <taxon>Cryphonectria-Endothia species complex</taxon>
        <taxon>Cryphonectria</taxon>
    </lineage>
</organism>
<proteinExistence type="predicted"/>